<dbReference type="PANTHER" id="PTHR12151">
    <property type="entry name" value="ELECTRON TRANSPORT PROTIN SCO1/SENC FAMILY MEMBER"/>
    <property type="match status" value="1"/>
</dbReference>
<evidence type="ECO:0000256" key="3">
    <source>
        <dbReference type="PIRSR" id="PIRSR603782-1"/>
    </source>
</evidence>
<evidence type="ECO:0000313" key="6">
    <source>
        <dbReference type="EMBL" id="GEP32055.1"/>
    </source>
</evidence>
<dbReference type="Gene3D" id="3.40.30.10">
    <property type="entry name" value="Glutaredoxin"/>
    <property type="match status" value="1"/>
</dbReference>
<keyword evidence="2 3" id="KW-0186">Copper</keyword>
<comment type="caution">
    <text evidence="6">The sequence shown here is derived from an EMBL/GenBank/DDBJ whole genome shotgun (WGS) entry which is preliminary data.</text>
</comment>
<dbReference type="AlphaFoldDB" id="A0A512LC52"/>
<keyword evidence="7" id="KW-1185">Reference proteome</keyword>
<dbReference type="EMBL" id="BKAD01000045">
    <property type="protein sequence ID" value="GEP32055.1"/>
    <property type="molecule type" value="Genomic_DNA"/>
</dbReference>
<evidence type="ECO:0000259" key="5">
    <source>
        <dbReference type="PROSITE" id="PS51352"/>
    </source>
</evidence>
<keyword evidence="4" id="KW-1015">Disulfide bond</keyword>
<feature type="disulfide bond" description="Redox-active" evidence="4">
    <location>
        <begin position="16"/>
        <end position="20"/>
    </location>
</feature>
<evidence type="ECO:0000313" key="7">
    <source>
        <dbReference type="Proteomes" id="UP000321337"/>
    </source>
</evidence>
<feature type="binding site" evidence="3">
    <location>
        <position position="20"/>
    </location>
    <ligand>
        <name>Cu cation</name>
        <dbReference type="ChEBI" id="CHEBI:23378"/>
    </ligand>
</feature>
<dbReference type="InterPro" id="IPR036249">
    <property type="entry name" value="Thioredoxin-like_sf"/>
</dbReference>
<proteinExistence type="inferred from homology"/>
<dbReference type="SUPFAM" id="SSF52833">
    <property type="entry name" value="Thioredoxin-like"/>
    <property type="match status" value="1"/>
</dbReference>
<reference evidence="6 7" key="1">
    <citation type="submission" date="2019-07" db="EMBL/GenBank/DDBJ databases">
        <title>Whole genome shotgun sequence of Thiobacillus plumbophilus NBRC 107929.</title>
        <authorList>
            <person name="Hosoyama A."/>
            <person name="Uohara A."/>
            <person name="Ohji S."/>
            <person name="Ichikawa N."/>
        </authorList>
    </citation>
    <scope>NUCLEOTIDE SEQUENCE [LARGE SCALE GENOMIC DNA]</scope>
    <source>
        <strain evidence="6 7">NBRC 107929</strain>
    </source>
</reference>
<dbReference type="Pfam" id="PF02630">
    <property type="entry name" value="SCO1-SenC"/>
    <property type="match status" value="1"/>
</dbReference>
<name>A0A512LC52_9PROT</name>
<feature type="binding site" evidence="3">
    <location>
        <position position="16"/>
    </location>
    <ligand>
        <name>Cu cation</name>
        <dbReference type="ChEBI" id="CHEBI:23378"/>
    </ligand>
</feature>
<gene>
    <name evidence="6" type="ORF">TPL01_31930</name>
</gene>
<evidence type="ECO:0000256" key="4">
    <source>
        <dbReference type="PIRSR" id="PIRSR603782-2"/>
    </source>
</evidence>
<dbReference type="GO" id="GO:0046872">
    <property type="term" value="F:metal ion binding"/>
    <property type="evidence" value="ECO:0007669"/>
    <property type="project" value="UniProtKB-KW"/>
</dbReference>
<evidence type="ECO:0000256" key="2">
    <source>
        <dbReference type="ARBA" id="ARBA00023008"/>
    </source>
</evidence>
<dbReference type="PROSITE" id="PS51352">
    <property type="entry name" value="THIOREDOXIN_2"/>
    <property type="match status" value="1"/>
</dbReference>
<keyword evidence="3" id="KW-0479">Metal-binding</keyword>
<sequence length="143" mass="15766">MFHGKVVLLAFGFTHCPDICPTTLLQFAQLSSALGSNSDRVQAIFISVDPARDTPEVLTNYVGAFNRKILPLTGTRAELMKVAKQYGTYFRYVNTGGSLGYSVDHSGNTYVIDAQGKLSAIYPFGTPLEEIERYVEALLQHSR</sequence>
<dbReference type="InterPro" id="IPR013766">
    <property type="entry name" value="Thioredoxin_domain"/>
</dbReference>
<organism evidence="6 7">
    <name type="scientific">Sulfuriferula plumbiphila</name>
    <dbReference type="NCBI Taxonomy" id="171865"/>
    <lineage>
        <taxon>Bacteria</taxon>
        <taxon>Pseudomonadati</taxon>
        <taxon>Pseudomonadota</taxon>
        <taxon>Betaproteobacteria</taxon>
        <taxon>Nitrosomonadales</taxon>
        <taxon>Sulfuricellaceae</taxon>
        <taxon>Sulfuriferula</taxon>
    </lineage>
</organism>
<evidence type="ECO:0000256" key="1">
    <source>
        <dbReference type="ARBA" id="ARBA00010996"/>
    </source>
</evidence>
<protein>
    <recommendedName>
        <fullName evidence="5">Thioredoxin domain-containing protein</fullName>
    </recommendedName>
</protein>
<accession>A0A512LC52</accession>
<dbReference type="InterPro" id="IPR003782">
    <property type="entry name" value="SCO1/SenC"/>
</dbReference>
<feature type="domain" description="Thioredoxin" evidence="5">
    <location>
        <begin position="1"/>
        <end position="140"/>
    </location>
</feature>
<comment type="similarity">
    <text evidence="1">Belongs to the SCO1/2 family.</text>
</comment>
<feature type="binding site" evidence="3">
    <location>
        <position position="105"/>
    </location>
    <ligand>
        <name>Cu cation</name>
        <dbReference type="ChEBI" id="CHEBI:23378"/>
    </ligand>
</feature>
<dbReference type="CDD" id="cd02968">
    <property type="entry name" value="SCO"/>
    <property type="match status" value="1"/>
</dbReference>
<dbReference type="PANTHER" id="PTHR12151:SF25">
    <property type="entry name" value="LINALOOL DEHYDRATASE_ISOMERASE DOMAIN-CONTAINING PROTEIN"/>
    <property type="match status" value="1"/>
</dbReference>
<dbReference type="Proteomes" id="UP000321337">
    <property type="component" value="Unassembled WGS sequence"/>
</dbReference>